<protein>
    <submittedName>
        <fullName evidence="2">Putative secreted protein</fullName>
    </submittedName>
</protein>
<keyword evidence="1" id="KW-1133">Transmembrane helix</keyword>
<name>A0A2M4DBQ4_ANODA</name>
<organism evidence="2">
    <name type="scientific">Anopheles darlingi</name>
    <name type="common">Mosquito</name>
    <dbReference type="NCBI Taxonomy" id="43151"/>
    <lineage>
        <taxon>Eukaryota</taxon>
        <taxon>Metazoa</taxon>
        <taxon>Ecdysozoa</taxon>
        <taxon>Arthropoda</taxon>
        <taxon>Hexapoda</taxon>
        <taxon>Insecta</taxon>
        <taxon>Pterygota</taxon>
        <taxon>Neoptera</taxon>
        <taxon>Endopterygota</taxon>
        <taxon>Diptera</taxon>
        <taxon>Nematocera</taxon>
        <taxon>Culicoidea</taxon>
        <taxon>Culicidae</taxon>
        <taxon>Anophelinae</taxon>
        <taxon>Anopheles</taxon>
    </lineage>
</organism>
<feature type="transmembrane region" description="Helical" evidence="1">
    <location>
        <begin position="14"/>
        <end position="31"/>
    </location>
</feature>
<accession>A0A2M4DBQ4</accession>
<evidence type="ECO:0000256" key="1">
    <source>
        <dbReference type="SAM" id="Phobius"/>
    </source>
</evidence>
<evidence type="ECO:0000313" key="2">
    <source>
        <dbReference type="EMBL" id="MBW74966.1"/>
    </source>
</evidence>
<keyword evidence="1" id="KW-0812">Transmembrane</keyword>
<proteinExistence type="predicted"/>
<keyword evidence="1" id="KW-0472">Membrane</keyword>
<dbReference type="EMBL" id="GGFL01010788">
    <property type="protein sequence ID" value="MBW74966.1"/>
    <property type="molecule type" value="Transcribed_RNA"/>
</dbReference>
<dbReference type="AlphaFoldDB" id="A0A2M4DBQ4"/>
<reference evidence="2" key="1">
    <citation type="submission" date="2018-01" db="EMBL/GenBank/DDBJ databases">
        <title>An insight into the sialome of Amazonian anophelines.</title>
        <authorList>
            <person name="Ribeiro J.M."/>
            <person name="Scarpassa V."/>
            <person name="Calvo E."/>
        </authorList>
    </citation>
    <scope>NUCLEOTIDE SEQUENCE</scope>
</reference>
<sequence length="66" mass="7712">MTTRTLLHSFNHCTKHLAMVWSLIVITIVLGRRRANRTVYRPLEFPVLRQRNGLTAPTDAQPVWRT</sequence>